<evidence type="ECO:0000313" key="3">
    <source>
        <dbReference type="EMBL" id="ATM24662.1"/>
    </source>
</evidence>
<feature type="domain" description="ParB-like N-terminal" evidence="2">
    <location>
        <begin position="82"/>
        <end position="195"/>
    </location>
</feature>
<keyword evidence="3" id="KW-0614">Plasmid</keyword>
<feature type="region of interest" description="Disordered" evidence="1">
    <location>
        <begin position="1"/>
        <end position="35"/>
    </location>
</feature>
<evidence type="ECO:0000259" key="2">
    <source>
        <dbReference type="SMART" id="SM00470"/>
    </source>
</evidence>
<dbReference type="GO" id="GO:0071453">
    <property type="term" value="P:cellular response to oxygen levels"/>
    <property type="evidence" value="ECO:0007669"/>
    <property type="project" value="TreeGrafter"/>
</dbReference>
<dbReference type="SMART" id="SM00470">
    <property type="entry name" value="ParB"/>
    <property type="match status" value="1"/>
</dbReference>
<dbReference type="PANTHER" id="PTHR30083">
    <property type="entry name" value="TRANSCRIPTIONAL REGULATOR-RELATED"/>
    <property type="match status" value="1"/>
</dbReference>
<gene>
    <name evidence="3" type="ORF">SMD44_p10163</name>
</gene>
<dbReference type="Proteomes" id="UP000195880">
    <property type="component" value="Plasmid pMDJK44.1"/>
</dbReference>
<name>A0A291W538_9ACTN</name>
<dbReference type="InterPro" id="IPR036086">
    <property type="entry name" value="ParB/Sulfiredoxin_sf"/>
</dbReference>
<dbReference type="PANTHER" id="PTHR30083:SF1">
    <property type="entry name" value="TRANSCRIPTIONAL REGULATOR"/>
    <property type="match status" value="1"/>
</dbReference>
<dbReference type="AlphaFoldDB" id="A0A291W538"/>
<dbReference type="SUPFAM" id="SSF110849">
    <property type="entry name" value="ParB/Sulfiredoxin"/>
    <property type="match status" value="1"/>
</dbReference>
<protein>
    <recommendedName>
        <fullName evidence="2">ParB-like N-terminal domain-containing protein</fullName>
    </recommendedName>
</protein>
<reference evidence="3 4" key="1">
    <citation type="submission" date="2017-10" db="EMBL/GenBank/DDBJ databases">
        <title>Streptomyces alboflavus Genome sequencing and assembly.</title>
        <authorList>
            <person name="Wang Y."/>
            <person name="Du B."/>
            <person name="Ding Y."/>
            <person name="Liu H."/>
            <person name="Hou Q."/>
            <person name="Liu K."/>
            <person name="Wang C."/>
            <person name="Yao L."/>
        </authorList>
    </citation>
    <scope>NUCLEOTIDE SEQUENCE [LARGE SCALE GENOMIC DNA]</scope>
    <source>
        <strain evidence="3 4">MDJK44</strain>
        <plasmid evidence="4">Plasmid pmdjk44.1</plasmid>
    </source>
</reference>
<dbReference type="KEGG" id="salf:SMD44_p10163"/>
<proteinExistence type="predicted"/>
<feature type="compositionally biased region" description="Pro residues" evidence="1">
    <location>
        <begin position="15"/>
        <end position="30"/>
    </location>
</feature>
<evidence type="ECO:0000256" key="1">
    <source>
        <dbReference type="SAM" id="MobiDB-lite"/>
    </source>
</evidence>
<keyword evidence="4" id="KW-1185">Reference proteome</keyword>
<dbReference type="CDD" id="cd16397">
    <property type="entry name" value="IbrB_like"/>
    <property type="match status" value="1"/>
</dbReference>
<dbReference type="InterPro" id="IPR003115">
    <property type="entry name" value="ParB_N"/>
</dbReference>
<organism evidence="3 4">
    <name type="scientific">Streptomyces alboflavus</name>
    <dbReference type="NCBI Taxonomy" id="67267"/>
    <lineage>
        <taxon>Bacteria</taxon>
        <taxon>Bacillati</taxon>
        <taxon>Actinomycetota</taxon>
        <taxon>Actinomycetes</taxon>
        <taxon>Kitasatosporales</taxon>
        <taxon>Streptomycetaceae</taxon>
        <taxon>Streptomyces</taxon>
    </lineage>
</organism>
<sequence length="268" mass="29249">MNEQTSLDIPLDQTPQPPAAPRRRTPPPPASGSAADIVDAARPLFAQLAGLPLDERVTALNALRVLLHEQSPFQGEPVDLVLWVKADTVEGNSYNPNAVAPRQMELLKHSIATDGFTQPIVAWRPRAAETEAQAPALNATGGGEIEVVDGFHRHLIGKNAEDISKRLHGYLPVTLINTDREALEDRQAATVRHNAARGVHTIEGLSEMILQLLREKKGFRWFEKNLGMQPDEVTRLSQVGGLAIAFAEEEFSEAWEVDTFAAGPEPTA</sequence>
<evidence type="ECO:0000313" key="4">
    <source>
        <dbReference type="Proteomes" id="UP000195880"/>
    </source>
</evidence>
<geneLocation type="plasmid" evidence="4">
    <name>pmdjk44.1</name>
</geneLocation>
<dbReference type="EMBL" id="CP023976">
    <property type="protein sequence ID" value="ATM24662.1"/>
    <property type="molecule type" value="Genomic_DNA"/>
</dbReference>
<accession>A0A291W538</accession>